<keyword evidence="4" id="KW-0804">Transcription</keyword>
<dbReference type="AlphaFoldDB" id="A0AAE6FWB7"/>
<dbReference type="Pfam" id="PF03466">
    <property type="entry name" value="LysR_substrate"/>
    <property type="match status" value="1"/>
</dbReference>
<dbReference type="PRINTS" id="PR00039">
    <property type="entry name" value="HTHLYSR"/>
</dbReference>
<organism evidence="6 7">
    <name type="scientific">Myxococcus xanthus</name>
    <dbReference type="NCBI Taxonomy" id="34"/>
    <lineage>
        <taxon>Bacteria</taxon>
        <taxon>Pseudomonadati</taxon>
        <taxon>Myxococcota</taxon>
        <taxon>Myxococcia</taxon>
        <taxon>Myxococcales</taxon>
        <taxon>Cystobacterineae</taxon>
        <taxon>Myxococcaceae</taxon>
        <taxon>Myxococcus</taxon>
    </lineage>
</organism>
<dbReference type="CDD" id="cd08417">
    <property type="entry name" value="PBP2_Nitroaromatics_like"/>
    <property type="match status" value="1"/>
</dbReference>
<dbReference type="Gene3D" id="1.10.10.10">
    <property type="entry name" value="Winged helix-like DNA-binding domain superfamily/Winged helix DNA-binding domain"/>
    <property type="match status" value="1"/>
</dbReference>
<accession>A0AAE6FWB7</accession>
<dbReference type="SUPFAM" id="SSF46785">
    <property type="entry name" value="Winged helix' DNA-binding domain"/>
    <property type="match status" value="1"/>
</dbReference>
<evidence type="ECO:0000259" key="5">
    <source>
        <dbReference type="PROSITE" id="PS50931"/>
    </source>
</evidence>
<dbReference type="InterPro" id="IPR050389">
    <property type="entry name" value="LysR-type_TF"/>
</dbReference>
<proteinExistence type="inferred from homology"/>
<dbReference type="PANTHER" id="PTHR30118">
    <property type="entry name" value="HTH-TYPE TRANSCRIPTIONAL REGULATOR LEUO-RELATED"/>
    <property type="match status" value="1"/>
</dbReference>
<dbReference type="SUPFAM" id="SSF53850">
    <property type="entry name" value="Periplasmic binding protein-like II"/>
    <property type="match status" value="1"/>
</dbReference>
<keyword evidence="2" id="KW-0805">Transcription regulation</keyword>
<dbReference type="InterPro" id="IPR036390">
    <property type="entry name" value="WH_DNA-bd_sf"/>
</dbReference>
<dbReference type="Gene3D" id="3.40.190.10">
    <property type="entry name" value="Periplasmic binding protein-like II"/>
    <property type="match status" value="2"/>
</dbReference>
<evidence type="ECO:0000313" key="6">
    <source>
        <dbReference type="EMBL" id="QDE66304.1"/>
    </source>
</evidence>
<evidence type="ECO:0000256" key="3">
    <source>
        <dbReference type="ARBA" id="ARBA00023125"/>
    </source>
</evidence>
<dbReference type="InterPro" id="IPR036388">
    <property type="entry name" value="WH-like_DNA-bd_sf"/>
</dbReference>
<dbReference type="InterPro" id="IPR000847">
    <property type="entry name" value="LysR_HTH_N"/>
</dbReference>
<dbReference type="EMBL" id="CP017174">
    <property type="protein sequence ID" value="QDE66304.1"/>
    <property type="molecule type" value="Genomic_DNA"/>
</dbReference>
<dbReference type="PANTHER" id="PTHR30118:SF15">
    <property type="entry name" value="TRANSCRIPTIONAL REGULATORY PROTEIN"/>
    <property type="match status" value="1"/>
</dbReference>
<evidence type="ECO:0000256" key="4">
    <source>
        <dbReference type="ARBA" id="ARBA00023163"/>
    </source>
</evidence>
<comment type="similarity">
    <text evidence="1">Belongs to the LysR transcriptional regulatory family.</text>
</comment>
<dbReference type="PROSITE" id="PS50931">
    <property type="entry name" value="HTH_LYSR"/>
    <property type="match status" value="1"/>
</dbReference>
<dbReference type="RefSeq" id="WP_140797262.1">
    <property type="nucleotide sequence ID" value="NZ_CP017173.1"/>
</dbReference>
<dbReference type="InterPro" id="IPR037402">
    <property type="entry name" value="YidZ_PBP2"/>
</dbReference>
<evidence type="ECO:0000313" key="7">
    <source>
        <dbReference type="Proteomes" id="UP000320179"/>
    </source>
</evidence>
<evidence type="ECO:0000256" key="2">
    <source>
        <dbReference type="ARBA" id="ARBA00023015"/>
    </source>
</evidence>
<dbReference type="Proteomes" id="UP000320179">
    <property type="component" value="Chromosome"/>
</dbReference>
<feature type="domain" description="HTH lysR-type" evidence="5">
    <location>
        <begin position="6"/>
        <end position="63"/>
    </location>
</feature>
<dbReference type="GO" id="GO:0003700">
    <property type="term" value="F:DNA-binding transcription factor activity"/>
    <property type="evidence" value="ECO:0007669"/>
    <property type="project" value="InterPro"/>
</dbReference>
<protein>
    <submittedName>
        <fullName evidence="6">Transcriptional regulator</fullName>
    </submittedName>
</protein>
<keyword evidence="3" id="KW-0238">DNA-binding</keyword>
<dbReference type="InterPro" id="IPR005119">
    <property type="entry name" value="LysR_subst-bd"/>
</dbReference>
<dbReference type="Pfam" id="PF00126">
    <property type="entry name" value="HTH_1"/>
    <property type="match status" value="1"/>
</dbReference>
<dbReference type="GO" id="GO:0003677">
    <property type="term" value="F:DNA binding"/>
    <property type="evidence" value="ECO:0007669"/>
    <property type="project" value="UniProtKB-KW"/>
</dbReference>
<name>A0AAE6FWB7_MYXXA</name>
<gene>
    <name evidence="6" type="ORF">BHS09_04440</name>
</gene>
<sequence>MSISALDLNLLVVLDAVLTERSVARAARRLHVTPSAISNALARLRIALGDPLFTRSGRGIVPTPRAVALAPVLTRALRDLEHAVHGAAFDPATTTREFSLAIADAGQMVRLPRIATLLAAEMPRARLRVIGIDTFLTGGGLASTEVDVAIAVGEKAPGLHLEPLYRERTVLVARHNHPQAGDRVSKSALASLRHVEVQVAPGKGYRALPGAYARLGIARDIALVVPNFSAAAAVVAGTNLVATLPVSLVSRLGPRLGLRSVQSPVPPLTLTINLCWHERTHADPAMVFFRDLIRRAGSAPRTRRTSAAT</sequence>
<reference evidence="6 7" key="1">
    <citation type="journal article" date="2019" name="Science">
        <title>Social genes are selection hotspots in kin groups of a soil microbe.</title>
        <authorList>
            <person name="Wielgoss S."/>
            <person name="Wolfensberger R."/>
            <person name="Sun L."/>
            <person name="Fiegna F."/>
            <person name="Velicer G.J."/>
        </authorList>
    </citation>
    <scope>NUCLEOTIDE SEQUENCE [LARGE SCALE GENOMIC DNA]</scope>
    <source>
        <strain evidence="6 7">MC3.5.9c15</strain>
    </source>
</reference>
<evidence type="ECO:0000256" key="1">
    <source>
        <dbReference type="ARBA" id="ARBA00009437"/>
    </source>
</evidence>